<gene>
    <name evidence="2" type="ORF">M747DRAFT_317015</name>
</gene>
<organism evidence="2 3">
    <name type="scientific">Aspergillus niger ATCC 13496</name>
    <dbReference type="NCBI Taxonomy" id="1353008"/>
    <lineage>
        <taxon>Eukaryota</taxon>
        <taxon>Fungi</taxon>
        <taxon>Dikarya</taxon>
        <taxon>Ascomycota</taxon>
        <taxon>Pezizomycotina</taxon>
        <taxon>Eurotiomycetes</taxon>
        <taxon>Eurotiomycetidae</taxon>
        <taxon>Eurotiales</taxon>
        <taxon>Aspergillaceae</taxon>
        <taxon>Aspergillus</taxon>
        <taxon>Aspergillus subgen. Circumdati</taxon>
    </lineage>
</organism>
<protein>
    <submittedName>
        <fullName evidence="2">Uncharacterized protein</fullName>
    </submittedName>
</protein>
<reference evidence="2 3" key="1">
    <citation type="submission" date="2018-07" db="EMBL/GenBank/DDBJ databases">
        <title>Section-level genome sequencing of Aspergillus section Nigri to investigate inter- and intra-species variation.</title>
        <authorList>
            <consortium name="DOE Joint Genome Institute"/>
            <person name="Vesth T.C."/>
            <person name="Nybo J.L."/>
            <person name="Theobald S."/>
            <person name="Frisvad J.C."/>
            <person name="Larsen T.O."/>
            <person name="Nielsen K.F."/>
            <person name="Hoof J.B."/>
            <person name="Brandl J."/>
            <person name="Salamov A."/>
            <person name="Riley R."/>
            <person name="Gladden J.M."/>
            <person name="Phatale P."/>
            <person name="Nielsen M.T."/>
            <person name="Lyhne E.K."/>
            <person name="Kogle M.E."/>
            <person name="Strasser K."/>
            <person name="McDonnell E."/>
            <person name="Barry K."/>
            <person name="Clum A."/>
            <person name="Chen C."/>
            <person name="Nolan M."/>
            <person name="Sandor L."/>
            <person name="Kuo A."/>
            <person name="Lipzen A."/>
            <person name="Hainaut M."/>
            <person name="Drula E."/>
            <person name="Tsang A."/>
            <person name="Magnuson J.K."/>
            <person name="Henrissat B."/>
            <person name="Wiebenga A."/>
            <person name="Simmons B.A."/>
            <person name="Makela M.R."/>
            <person name="De vries R.P."/>
            <person name="Grigoriev I.V."/>
            <person name="Mortensen U.H."/>
            <person name="Baker S.E."/>
            <person name="Andersen M.R."/>
        </authorList>
    </citation>
    <scope>NUCLEOTIDE SEQUENCE [LARGE SCALE GENOMIC DNA]</scope>
    <source>
        <strain evidence="2 3">ATCC 13496</strain>
    </source>
</reference>
<sequence>MRIERRLFKNKWRRGRVGQVCVSPSRKEENHQKNFQAKSTRTTGGERANPAVNWGYAAIVRRDQNLTRAWRRGEEEEDWKRLVERTVIAGQSISGLQLDRGSMRVAMIAASGAAQRFVGNSATFKPRPNKALLESSGMLVKCEQMLMKMMDWHWKLHRDLTYDDLPGITGYFSASTSRTITLRNYSQPHETSGTTSPIQLQIKQLGGSRDCNMTRGADSAADITQPSLTRQMRQLCPHWPETRILSLTGQNAHLSYSFCDHHQSHAVEPRARDQGDGSTYWRVLLSNSSFCGRSLLYPLNIGNIGKDRNSMSTSGDYMLD</sequence>
<accession>A0A370BPX8</accession>
<dbReference type="EMBL" id="KZ851929">
    <property type="protein sequence ID" value="RDH17613.1"/>
    <property type="molecule type" value="Genomic_DNA"/>
</dbReference>
<feature type="region of interest" description="Disordered" evidence="1">
    <location>
        <begin position="24"/>
        <end position="47"/>
    </location>
</feature>
<name>A0A370BPX8_ASPNG</name>
<dbReference type="Proteomes" id="UP000253845">
    <property type="component" value="Unassembled WGS sequence"/>
</dbReference>
<proteinExistence type="predicted"/>
<evidence type="ECO:0000256" key="1">
    <source>
        <dbReference type="SAM" id="MobiDB-lite"/>
    </source>
</evidence>
<dbReference type="VEuPathDB" id="FungiDB:M747DRAFT_317015"/>
<dbReference type="AlphaFoldDB" id="A0A370BPX8"/>
<evidence type="ECO:0000313" key="2">
    <source>
        <dbReference type="EMBL" id="RDH17613.1"/>
    </source>
</evidence>
<evidence type="ECO:0000313" key="3">
    <source>
        <dbReference type="Proteomes" id="UP000253845"/>
    </source>
</evidence>
<feature type="compositionally biased region" description="Polar residues" evidence="1">
    <location>
        <begin position="33"/>
        <end position="43"/>
    </location>
</feature>